<dbReference type="Pfam" id="PF10032">
    <property type="entry name" value="Pho88"/>
    <property type="match status" value="1"/>
</dbReference>
<dbReference type="AlphaFoldDB" id="A0A1X0P4E8"/>
<keyword evidence="2" id="KW-0812">Transmembrane</keyword>
<dbReference type="PANTHER" id="PTHR28112:SF1">
    <property type="entry name" value="SRP-INDEPENDENT TARGETING PROTEIN 3"/>
    <property type="match status" value="1"/>
</dbReference>
<dbReference type="GeneID" id="39982564"/>
<dbReference type="GO" id="GO:0005739">
    <property type="term" value="C:mitochondrion"/>
    <property type="evidence" value="ECO:0007669"/>
    <property type="project" value="TreeGrafter"/>
</dbReference>
<gene>
    <name evidence="3" type="ORF">TM35_000051290</name>
</gene>
<dbReference type="GO" id="GO:0045047">
    <property type="term" value="P:protein targeting to ER"/>
    <property type="evidence" value="ECO:0007669"/>
    <property type="project" value="InterPro"/>
</dbReference>
<proteinExistence type="predicted"/>
<reference evidence="3 4" key="1">
    <citation type="submission" date="2017-03" db="EMBL/GenBank/DDBJ databases">
        <title>An alternative strategy for trypanosome survival in the mammalian bloodstream revealed through genome and transcriptome analysis of the ubiquitous bovine parasite Trypanosoma (Megatrypanum) theileri.</title>
        <authorList>
            <person name="Kelly S."/>
            <person name="Ivens A."/>
            <person name="Mott A."/>
            <person name="O'Neill E."/>
            <person name="Emms D."/>
            <person name="Macleod O."/>
            <person name="Voorheis P."/>
            <person name="Matthews J."/>
            <person name="Matthews K."/>
            <person name="Carrington M."/>
        </authorList>
    </citation>
    <scope>NUCLEOTIDE SEQUENCE [LARGE SCALE GENOMIC DNA]</scope>
    <source>
        <strain evidence="3">Edinburgh</strain>
    </source>
</reference>
<name>A0A1X0P4E8_9TRYP</name>
<comment type="caution">
    <text evidence="3">The sequence shown here is derived from an EMBL/GenBank/DDBJ whole genome shotgun (WGS) entry which is preliminary data.</text>
</comment>
<protein>
    <submittedName>
        <fullName evidence="3">Uncharacterized protein</fullName>
    </submittedName>
</protein>
<dbReference type="EMBL" id="NBCO01000005">
    <property type="protein sequence ID" value="ORC91533.1"/>
    <property type="molecule type" value="Genomic_DNA"/>
</dbReference>
<keyword evidence="4" id="KW-1185">Reference proteome</keyword>
<dbReference type="GO" id="GO:0005783">
    <property type="term" value="C:endoplasmic reticulum"/>
    <property type="evidence" value="ECO:0007669"/>
    <property type="project" value="InterPro"/>
</dbReference>
<keyword evidence="2" id="KW-0472">Membrane</keyword>
<evidence type="ECO:0000313" key="4">
    <source>
        <dbReference type="Proteomes" id="UP000192257"/>
    </source>
</evidence>
<feature type="transmembrane region" description="Helical" evidence="2">
    <location>
        <begin position="14"/>
        <end position="33"/>
    </location>
</feature>
<dbReference type="Proteomes" id="UP000192257">
    <property type="component" value="Unassembled WGS sequence"/>
</dbReference>
<evidence type="ECO:0000256" key="1">
    <source>
        <dbReference type="SAM" id="MobiDB-lite"/>
    </source>
</evidence>
<evidence type="ECO:0000313" key="3">
    <source>
        <dbReference type="EMBL" id="ORC91533.1"/>
    </source>
</evidence>
<dbReference type="RefSeq" id="XP_028885599.1">
    <property type="nucleotide sequence ID" value="XM_029022784.1"/>
</dbReference>
<evidence type="ECO:0000256" key="2">
    <source>
        <dbReference type="SAM" id="Phobius"/>
    </source>
</evidence>
<dbReference type="InterPro" id="IPR012098">
    <property type="entry name" value="SND3_fun"/>
</dbReference>
<dbReference type="OrthoDB" id="18139at2759"/>
<feature type="region of interest" description="Disordered" evidence="1">
    <location>
        <begin position="89"/>
        <end position="110"/>
    </location>
</feature>
<dbReference type="PANTHER" id="PTHR28112">
    <property type="entry name" value="SRP-INDEPENDENT TARGETING PROTEIN 3"/>
    <property type="match status" value="1"/>
</dbReference>
<keyword evidence="2" id="KW-1133">Transmembrane helix</keyword>
<dbReference type="VEuPathDB" id="TriTrypDB:TM35_000051290"/>
<sequence length="110" mass="12898">MTVMDYDFSKWRELFFKQLLLPMVVGFFVAWRWSTPFPLLLQSLNNPSTLCRAPLTQVHLLHRAAEGSLQRPWQEDSVVPEWLQKIWQQSQPEEETVSGAPNTKGKRRKS</sequence>
<accession>A0A1X0P4E8</accession>
<organism evidence="3 4">
    <name type="scientific">Trypanosoma theileri</name>
    <dbReference type="NCBI Taxonomy" id="67003"/>
    <lineage>
        <taxon>Eukaryota</taxon>
        <taxon>Discoba</taxon>
        <taxon>Euglenozoa</taxon>
        <taxon>Kinetoplastea</taxon>
        <taxon>Metakinetoplastina</taxon>
        <taxon>Trypanosomatida</taxon>
        <taxon>Trypanosomatidae</taxon>
        <taxon>Trypanosoma</taxon>
    </lineage>
</organism>